<protein>
    <submittedName>
        <fullName evidence="3">Uncharacterized protein</fullName>
    </submittedName>
</protein>
<dbReference type="InterPro" id="IPR002711">
    <property type="entry name" value="HNH"/>
</dbReference>
<feature type="domain" description="Type IV methyl-directed restriction enzyme EcoKMcrB subunit DNA-binding" evidence="2">
    <location>
        <begin position="11"/>
        <end position="189"/>
    </location>
</feature>
<feature type="domain" description="HNH" evidence="1">
    <location>
        <begin position="241"/>
        <end position="297"/>
    </location>
</feature>
<evidence type="ECO:0000259" key="1">
    <source>
        <dbReference type="Pfam" id="PF01844"/>
    </source>
</evidence>
<accession>A0A191ZFQ5</accession>
<dbReference type="Proteomes" id="UP000078596">
    <property type="component" value="Chromosome"/>
</dbReference>
<evidence type="ECO:0000259" key="2">
    <source>
        <dbReference type="Pfam" id="PF12102"/>
    </source>
</evidence>
<gene>
    <name evidence="3" type="ORF">A9404_04385</name>
</gene>
<dbReference type="CDD" id="cd00085">
    <property type="entry name" value="HNHc"/>
    <property type="match status" value="1"/>
</dbReference>
<evidence type="ECO:0000313" key="4">
    <source>
        <dbReference type="Proteomes" id="UP000078596"/>
    </source>
</evidence>
<dbReference type="GO" id="GO:0003676">
    <property type="term" value="F:nucleic acid binding"/>
    <property type="evidence" value="ECO:0007669"/>
    <property type="project" value="InterPro"/>
</dbReference>
<dbReference type="AlphaFoldDB" id="A0A191ZFQ5"/>
<dbReference type="Pfam" id="PF12102">
    <property type="entry name" value="MrcB_N"/>
    <property type="match status" value="1"/>
</dbReference>
<dbReference type="GO" id="GO:0004519">
    <property type="term" value="F:endonuclease activity"/>
    <property type="evidence" value="ECO:0007669"/>
    <property type="project" value="InterPro"/>
</dbReference>
<dbReference type="STRING" id="1860122.A9404_04385"/>
<dbReference type="Gene3D" id="3.30.920.90">
    <property type="match status" value="1"/>
</dbReference>
<name>A0A191ZFQ5_9GAMM</name>
<dbReference type="GO" id="GO:0008270">
    <property type="term" value="F:zinc ion binding"/>
    <property type="evidence" value="ECO:0007669"/>
    <property type="project" value="InterPro"/>
</dbReference>
<evidence type="ECO:0000313" key="3">
    <source>
        <dbReference type="EMBL" id="ANJ66714.1"/>
    </source>
</evidence>
<dbReference type="InterPro" id="IPR021961">
    <property type="entry name" value="McrB_DNA-bd"/>
</dbReference>
<reference evidence="3 4" key="1">
    <citation type="submission" date="2016-06" db="EMBL/GenBank/DDBJ databases">
        <title>Insight into the functional genes involving in sulfur oxidation in Pearl River water.</title>
        <authorList>
            <person name="Luo J."/>
            <person name="Tan X."/>
            <person name="Lin W."/>
        </authorList>
    </citation>
    <scope>NUCLEOTIDE SEQUENCE [LARGE SCALE GENOMIC DNA]</scope>
    <source>
        <strain evidence="3 4">LS2</strain>
    </source>
</reference>
<organism evidence="3 4">
    <name type="scientific">Halothiobacillus diazotrophicus</name>
    <dbReference type="NCBI Taxonomy" id="1860122"/>
    <lineage>
        <taxon>Bacteria</taxon>
        <taxon>Pseudomonadati</taxon>
        <taxon>Pseudomonadota</taxon>
        <taxon>Gammaproteobacteria</taxon>
        <taxon>Chromatiales</taxon>
        <taxon>Halothiobacillaceae</taxon>
        <taxon>Halothiobacillus</taxon>
    </lineage>
</organism>
<dbReference type="Pfam" id="PF01844">
    <property type="entry name" value="HNH"/>
    <property type="match status" value="1"/>
</dbReference>
<dbReference type="OrthoDB" id="9802640at2"/>
<dbReference type="InterPro" id="IPR003615">
    <property type="entry name" value="HNH_nuc"/>
</dbReference>
<dbReference type="KEGG" id="haz:A9404_04385"/>
<dbReference type="Gene3D" id="1.10.30.50">
    <property type="match status" value="1"/>
</dbReference>
<keyword evidence="4" id="KW-1185">Reference proteome</keyword>
<sequence length="317" mass="35635">MSINAALNIFLEEYPQALEQRFSGHSVADFIRNDVPAAVRDVLDVSDRYLVHGSPGQGNWAKVPWVAVYDRFITESAQDGFYLVYLVREDFKGVYLSLNQGVTTVRKVYGADAKVALAARAADYIARLGSVPATTVTGAIDLAVEKASSLGAFYEAGAICSKYYERGSIPADDDLADDLHQFVDLYFRLVTKDLTPTSSSSAEDDEVGLEQEDLTKLREHKRIERNRKLSEKAKKIHGYTCQACGFDFSRQYGEIGRTYIEAHHLTPLHTLKGQKVSLDPETDFSVLCSNCHRMIHRSEFVDKVEEFRARYVVRRES</sequence>
<proteinExistence type="predicted"/>
<dbReference type="RefSeq" id="WP_066099035.1">
    <property type="nucleotide sequence ID" value="NZ_CP016027.1"/>
</dbReference>
<dbReference type="EMBL" id="CP016027">
    <property type="protein sequence ID" value="ANJ66714.1"/>
    <property type="molecule type" value="Genomic_DNA"/>
</dbReference>